<feature type="non-terminal residue" evidence="2">
    <location>
        <position position="1"/>
    </location>
</feature>
<feature type="region of interest" description="Disordered" evidence="1">
    <location>
        <begin position="37"/>
        <end position="65"/>
    </location>
</feature>
<name>A0A164IRI9_9CRUS</name>
<keyword evidence="3" id="KW-1185">Reference proteome</keyword>
<evidence type="ECO:0000256" key="1">
    <source>
        <dbReference type="SAM" id="MobiDB-lite"/>
    </source>
</evidence>
<reference evidence="2 3" key="1">
    <citation type="submission" date="2016-03" db="EMBL/GenBank/DDBJ databases">
        <title>EvidentialGene: Evidence-directed Construction of Genes on Genomes.</title>
        <authorList>
            <person name="Gilbert D.G."/>
            <person name="Choi J.-H."/>
            <person name="Mockaitis K."/>
            <person name="Colbourne J."/>
            <person name="Pfrender M."/>
        </authorList>
    </citation>
    <scope>NUCLEOTIDE SEQUENCE [LARGE SCALE GENOMIC DNA]</scope>
    <source>
        <strain evidence="2 3">Xinb3</strain>
        <tissue evidence="2">Complete organism</tissue>
    </source>
</reference>
<evidence type="ECO:0000313" key="3">
    <source>
        <dbReference type="Proteomes" id="UP000076858"/>
    </source>
</evidence>
<accession>A0A164IRI9</accession>
<gene>
    <name evidence="2" type="ORF">APZ42_001766</name>
</gene>
<dbReference type="EMBL" id="LRGB01006647">
    <property type="protein sequence ID" value="KZS01542.1"/>
    <property type="molecule type" value="Genomic_DNA"/>
</dbReference>
<evidence type="ECO:0000313" key="2">
    <source>
        <dbReference type="EMBL" id="KZS01542.1"/>
    </source>
</evidence>
<organism evidence="2 3">
    <name type="scientific">Daphnia magna</name>
    <dbReference type="NCBI Taxonomy" id="35525"/>
    <lineage>
        <taxon>Eukaryota</taxon>
        <taxon>Metazoa</taxon>
        <taxon>Ecdysozoa</taxon>
        <taxon>Arthropoda</taxon>
        <taxon>Crustacea</taxon>
        <taxon>Branchiopoda</taxon>
        <taxon>Diplostraca</taxon>
        <taxon>Cladocera</taxon>
        <taxon>Anomopoda</taxon>
        <taxon>Daphniidae</taxon>
        <taxon>Daphnia</taxon>
    </lineage>
</organism>
<proteinExistence type="predicted"/>
<sequence length="65" mass="7151">NPPDSPTYSTPVPWHKVIRDEDFDGTTYNCLINPRRKSPKLVARALSSPGSANTPTHLPPSDYSS</sequence>
<feature type="compositionally biased region" description="Polar residues" evidence="1">
    <location>
        <begin position="48"/>
        <end position="65"/>
    </location>
</feature>
<comment type="caution">
    <text evidence="2">The sequence shown here is derived from an EMBL/GenBank/DDBJ whole genome shotgun (WGS) entry which is preliminary data.</text>
</comment>
<protein>
    <submittedName>
        <fullName evidence="2">Uncharacterized protein</fullName>
    </submittedName>
</protein>
<dbReference type="AlphaFoldDB" id="A0A164IRI9"/>
<dbReference type="Proteomes" id="UP000076858">
    <property type="component" value="Unassembled WGS sequence"/>
</dbReference>